<keyword evidence="1" id="KW-0560">Oxidoreductase</keyword>
<evidence type="ECO:0000259" key="2">
    <source>
        <dbReference type="Pfam" id="PF00171"/>
    </source>
</evidence>
<comment type="caution">
    <text evidence="3">The sequence shown here is derived from an EMBL/GenBank/DDBJ whole genome shotgun (WGS) entry which is preliminary data.</text>
</comment>
<evidence type="ECO:0000313" key="3">
    <source>
        <dbReference type="EMBL" id="GAT32214.1"/>
    </source>
</evidence>
<dbReference type="PANTHER" id="PTHR43353">
    <property type="entry name" value="SUCCINATE-SEMIALDEHYDE DEHYDROGENASE, MITOCHONDRIAL"/>
    <property type="match status" value="1"/>
</dbReference>
<dbReference type="Proteomes" id="UP000076023">
    <property type="component" value="Unassembled WGS sequence"/>
</dbReference>
<feature type="domain" description="Aldehyde dehydrogenase" evidence="2">
    <location>
        <begin position="14"/>
        <end position="328"/>
    </location>
</feature>
<dbReference type="InterPro" id="IPR050740">
    <property type="entry name" value="Aldehyde_DH_Superfamily"/>
</dbReference>
<dbReference type="Gene3D" id="3.40.605.10">
    <property type="entry name" value="Aldehyde Dehydrogenase, Chain A, domain 1"/>
    <property type="match status" value="2"/>
</dbReference>
<dbReference type="InterPro" id="IPR044151">
    <property type="entry name" value="ALDH_KGSADH"/>
</dbReference>
<keyword evidence="4" id="KW-1185">Reference proteome</keyword>
<reference evidence="4" key="1">
    <citation type="journal article" date="2017" name="Genome Announc.">
        <title>Draft Genome Sequence of Terrimicrobium sacchariphilum NM-5T, a Facultative Anaerobic Soil Bacterium of the Class Spartobacteria.</title>
        <authorList>
            <person name="Qiu Y.L."/>
            <person name="Tourlousse D.M."/>
            <person name="Matsuura N."/>
            <person name="Ohashi A."/>
            <person name="Sekiguchi Y."/>
        </authorList>
    </citation>
    <scope>NUCLEOTIDE SEQUENCE [LARGE SCALE GENOMIC DNA]</scope>
    <source>
        <strain evidence="4">NM-5</strain>
    </source>
</reference>
<dbReference type="PANTHER" id="PTHR43353:SF3">
    <property type="entry name" value="ALDEHYDE DEHYDROGENASE-RELATED"/>
    <property type="match status" value="1"/>
</dbReference>
<dbReference type="InParanoid" id="A0A146G5F4"/>
<dbReference type="RefSeq" id="WP_075078059.1">
    <property type="nucleotide sequence ID" value="NZ_BDCO01000002.1"/>
</dbReference>
<sequence length="532" mass="56392">MINLHGKLLIGGAWLQGSGQNTFVISPLTQEPLEPGFHQASMEQTRLAAQAAADAFPDYAQTSPEQRAAFLESIALKIEALGEDLLLRANQETGLPLPRLTGERARTCGQLRLFAEVVREGSWVDARIDTALPDRTPLPRPDLRRMLIPLGPVVVFGSSNFPLAFSVAGGDTASALAAGNPVIVKAHSGHPGTSEMIASAILAAIQECGLPSGVFSMLHGRGQTIGLELVRQPAIKAVGFTGSHTAGRALCDAAASRPDPIPVFAEMASLNPVFALPRLLEERGSAFAKGLFDSVTLGGGQFCTKPGLILGIEGPAWKNMVEEFRRLVAQGSATTMLNAGILESYKNAKATLCSRNGVHILAESTRASDSSKTESLPAAGLISGDEFLADPACGEIEVFGPFCLFVAAKSDVQLLEISAHLGGQLTATIHYSGGDDVLVKSLLHSATQRSGRIVFNGFPTGVEVCPSMHHGGPYPATSDTRFTSVGTAAMLRFARPVCLQNVPETLLPEELRSGNPRHIMRLVNNELTRKAW</sequence>
<dbReference type="InterPro" id="IPR015590">
    <property type="entry name" value="Aldehyde_DH_dom"/>
</dbReference>
<organism evidence="3 4">
    <name type="scientific">Terrimicrobium sacchariphilum</name>
    <dbReference type="NCBI Taxonomy" id="690879"/>
    <lineage>
        <taxon>Bacteria</taxon>
        <taxon>Pseudomonadati</taxon>
        <taxon>Verrucomicrobiota</taxon>
        <taxon>Terrimicrobiia</taxon>
        <taxon>Terrimicrobiales</taxon>
        <taxon>Terrimicrobiaceae</taxon>
        <taxon>Terrimicrobium</taxon>
    </lineage>
</organism>
<dbReference type="AlphaFoldDB" id="A0A146G5F4"/>
<evidence type="ECO:0000313" key="4">
    <source>
        <dbReference type="Proteomes" id="UP000076023"/>
    </source>
</evidence>
<dbReference type="CDD" id="cd07129">
    <property type="entry name" value="ALDH_KGSADH"/>
    <property type="match status" value="1"/>
</dbReference>
<dbReference type="InterPro" id="IPR016162">
    <property type="entry name" value="Ald_DH_N"/>
</dbReference>
<dbReference type="Pfam" id="PF00171">
    <property type="entry name" value="Aldedh"/>
    <property type="match status" value="1"/>
</dbReference>
<proteinExistence type="predicted"/>
<accession>A0A146G5F4</accession>
<dbReference type="InterPro" id="IPR016161">
    <property type="entry name" value="Ald_DH/histidinol_DH"/>
</dbReference>
<protein>
    <submittedName>
        <fullName evidence="3">NADP-dependent aldehyde dehydrogenase</fullName>
    </submittedName>
</protein>
<dbReference type="SUPFAM" id="SSF53720">
    <property type="entry name" value="ALDH-like"/>
    <property type="match status" value="1"/>
</dbReference>
<gene>
    <name evidence="3" type="ORF">TSACC_2612</name>
</gene>
<dbReference type="STRING" id="690879.TSACC_2612"/>
<dbReference type="EMBL" id="BDCO01000002">
    <property type="protein sequence ID" value="GAT32214.1"/>
    <property type="molecule type" value="Genomic_DNA"/>
</dbReference>
<dbReference type="GO" id="GO:0016620">
    <property type="term" value="F:oxidoreductase activity, acting on the aldehyde or oxo group of donors, NAD or NADP as acceptor"/>
    <property type="evidence" value="ECO:0007669"/>
    <property type="project" value="InterPro"/>
</dbReference>
<evidence type="ECO:0000256" key="1">
    <source>
        <dbReference type="ARBA" id="ARBA00023002"/>
    </source>
</evidence>
<name>A0A146G5F4_TERSA</name>